<proteinExistence type="predicted"/>
<gene>
    <name evidence="1" type="ORF">BDV26DRAFT_278901</name>
</gene>
<reference evidence="1 2" key="1">
    <citation type="submission" date="2019-04" db="EMBL/GenBank/DDBJ databases">
        <title>Friends and foes A comparative genomics studyof 23 Aspergillus species from section Flavi.</title>
        <authorList>
            <consortium name="DOE Joint Genome Institute"/>
            <person name="Kjaerbolling I."/>
            <person name="Vesth T."/>
            <person name="Frisvad J.C."/>
            <person name="Nybo J.L."/>
            <person name="Theobald S."/>
            <person name="Kildgaard S."/>
            <person name="Isbrandt T."/>
            <person name="Kuo A."/>
            <person name="Sato A."/>
            <person name="Lyhne E.K."/>
            <person name="Kogle M.E."/>
            <person name="Wiebenga A."/>
            <person name="Kun R.S."/>
            <person name="Lubbers R.J."/>
            <person name="Makela M.R."/>
            <person name="Barry K."/>
            <person name="Chovatia M."/>
            <person name="Clum A."/>
            <person name="Daum C."/>
            <person name="Haridas S."/>
            <person name="He G."/>
            <person name="LaButti K."/>
            <person name="Lipzen A."/>
            <person name="Mondo S."/>
            <person name="Riley R."/>
            <person name="Salamov A."/>
            <person name="Simmons B.A."/>
            <person name="Magnuson J.K."/>
            <person name="Henrissat B."/>
            <person name="Mortensen U.H."/>
            <person name="Larsen T.O."/>
            <person name="Devries R.P."/>
            <person name="Grigoriev I.V."/>
            <person name="Machida M."/>
            <person name="Baker S.E."/>
            <person name="Andersen M.R."/>
        </authorList>
    </citation>
    <scope>NUCLEOTIDE SEQUENCE [LARGE SCALE GENOMIC DNA]</scope>
    <source>
        <strain evidence="1 2">IBT 29228</strain>
    </source>
</reference>
<name>A0A5N7BHS9_9EURO</name>
<organism evidence="1 2">
    <name type="scientific">Aspergillus bertholletiae</name>
    <dbReference type="NCBI Taxonomy" id="1226010"/>
    <lineage>
        <taxon>Eukaryota</taxon>
        <taxon>Fungi</taxon>
        <taxon>Dikarya</taxon>
        <taxon>Ascomycota</taxon>
        <taxon>Pezizomycotina</taxon>
        <taxon>Eurotiomycetes</taxon>
        <taxon>Eurotiomycetidae</taxon>
        <taxon>Eurotiales</taxon>
        <taxon>Aspergillaceae</taxon>
        <taxon>Aspergillus</taxon>
        <taxon>Aspergillus subgen. Circumdati</taxon>
    </lineage>
</organism>
<dbReference type="EMBL" id="ML736172">
    <property type="protein sequence ID" value="KAE8381336.1"/>
    <property type="molecule type" value="Genomic_DNA"/>
</dbReference>
<sequence length="207" mass="23119">MANQVSLLSYFEVALPAIPINPPPRSGPNTQNDAYSHRDIRAIGVWEDFNLANIIQTYGPALTTPFLPAEQLSTSPPRAISSENALRQRIGERVSPRIRRSLFSGFGHLAAMNQMNGLTSASFDPNWKWSTAMATGGTRARQEYRQALSQVNWHMKQHHRKYSFVLTDKELVALYRPIPWETGGTAASPQPTVPLALWYIGMLATQD</sequence>
<evidence type="ECO:0000313" key="2">
    <source>
        <dbReference type="Proteomes" id="UP000326198"/>
    </source>
</evidence>
<evidence type="ECO:0000313" key="1">
    <source>
        <dbReference type="EMBL" id="KAE8381336.1"/>
    </source>
</evidence>
<dbReference type="OrthoDB" id="4509244at2759"/>
<protein>
    <submittedName>
        <fullName evidence="1">Uncharacterized protein</fullName>
    </submittedName>
</protein>
<dbReference type="Proteomes" id="UP000326198">
    <property type="component" value="Unassembled WGS sequence"/>
</dbReference>
<dbReference type="AlphaFoldDB" id="A0A5N7BHS9"/>
<keyword evidence="2" id="KW-1185">Reference proteome</keyword>
<accession>A0A5N7BHS9</accession>